<accession>A0ABR4QRR9</accession>
<evidence type="ECO:0000256" key="1">
    <source>
        <dbReference type="ARBA" id="ARBA00004218"/>
    </source>
</evidence>
<name>A0ABR4QRR9_9CEST</name>
<keyword evidence="3" id="KW-0968">Cytoplasmic vesicle</keyword>
<dbReference type="PANTHER" id="PTHR46511">
    <property type="entry name" value="MORN REPEAT-CONTAINING PROTEIN 3"/>
    <property type="match status" value="1"/>
</dbReference>
<keyword evidence="7" id="KW-1185">Reference proteome</keyword>
<comment type="function">
    <text evidence="5">Assembles a suppression complex (suppresome) by tethering SIRT1 and MDM2 to regulate composite modifications of p53/TP53. Confers both deacetylation-mediated functional inactivation, by SIRT1, and ubiquitination-dependent degradation, by MDM2, of p53/TP53, promoting a proliferative and cell survival behaviors. May play a role in the regulation of spermatogenesis.</text>
</comment>
<dbReference type="InterPro" id="IPR052472">
    <property type="entry name" value="MORN3"/>
</dbReference>
<protein>
    <recommendedName>
        <fullName evidence="4">MORN repeat-containing protein 3</fullName>
    </recommendedName>
</protein>
<dbReference type="EMBL" id="JAKROA010000001">
    <property type="protein sequence ID" value="KAL5112120.1"/>
    <property type="molecule type" value="Genomic_DNA"/>
</dbReference>
<dbReference type="SUPFAM" id="SSF82185">
    <property type="entry name" value="Histone H3 K4-specific methyltransferase SET7/9 N-terminal domain"/>
    <property type="match status" value="1"/>
</dbReference>
<sequence length="185" mass="21995">MVTATLENGKITKNMKWKATQLVYEGYWENGKRCGPGILAVIGRNGRHTKIYSGMWKDNKRHGYGENWYSCSEFYEGEWRQNKRSGWGRYYYKDGAMYEGEWLNDKRWVLLLLKRMKIDMKLMEGIWIDDVAKQTIITDLGPRLEATKTTYPIPNIELQSLDTVWRTTAEENMRLLREKYPQDFE</sequence>
<proteinExistence type="predicted"/>
<dbReference type="SMART" id="SM00698">
    <property type="entry name" value="MORN"/>
    <property type="match status" value="3"/>
</dbReference>
<organism evidence="6 7">
    <name type="scientific">Taenia crassiceps</name>
    <dbReference type="NCBI Taxonomy" id="6207"/>
    <lineage>
        <taxon>Eukaryota</taxon>
        <taxon>Metazoa</taxon>
        <taxon>Spiralia</taxon>
        <taxon>Lophotrochozoa</taxon>
        <taxon>Platyhelminthes</taxon>
        <taxon>Cestoda</taxon>
        <taxon>Eucestoda</taxon>
        <taxon>Cyclophyllidea</taxon>
        <taxon>Taeniidae</taxon>
        <taxon>Taenia</taxon>
    </lineage>
</organism>
<dbReference type="PANTHER" id="PTHR46511:SF1">
    <property type="entry name" value="MORN REPEAT-CONTAINING PROTEIN 3"/>
    <property type="match status" value="1"/>
</dbReference>
<keyword evidence="2" id="KW-0677">Repeat</keyword>
<evidence type="ECO:0000313" key="6">
    <source>
        <dbReference type="EMBL" id="KAL5112120.1"/>
    </source>
</evidence>
<dbReference type="Pfam" id="PF02493">
    <property type="entry name" value="MORN"/>
    <property type="match status" value="4"/>
</dbReference>
<dbReference type="Gene3D" id="2.20.110.10">
    <property type="entry name" value="Histone H3 K4-specific methyltransferase SET7/9 N-terminal domain"/>
    <property type="match status" value="1"/>
</dbReference>
<reference evidence="6 7" key="1">
    <citation type="journal article" date="2022" name="Front. Cell. Infect. Microbiol.">
        <title>The Genomes of Two Strains of Taenia crassiceps the Animal Model for the Study of Human Cysticercosis.</title>
        <authorList>
            <person name="Bobes R.J."/>
            <person name="Estrada K."/>
            <person name="Rios-Valencia D.G."/>
            <person name="Calderon-Gallegos A."/>
            <person name="de la Torre P."/>
            <person name="Carrero J.C."/>
            <person name="Sanchez-Flores A."/>
            <person name="Laclette J.P."/>
        </authorList>
    </citation>
    <scope>NUCLEOTIDE SEQUENCE [LARGE SCALE GENOMIC DNA]</scope>
    <source>
        <strain evidence="6">WFUcys</strain>
    </source>
</reference>
<dbReference type="InterPro" id="IPR003409">
    <property type="entry name" value="MORN"/>
</dbReference>
<gene>
    <name evidence="6" type="ORF">TcWFU_005318</name>
</gene>
<evidence type="ECO:0000256" key="4">
    <source>
        <dbReference type="ARBA" id="ARBA00039854"/>
    </source>
</evidence>
<comment type="caution">
    <text evidence="6">The sequence shown here is derived from an EMBL/GenBank/DDBJ whole genome shotgun (WGS) entry which is preliminary data.</text>
</comment>
<evidence type="ECO:0000256" key="3">
    <source>
        <dbReference type="ARBA" id="ARBA00023329"/>
    </source>
</evidence>
<evidence type="ECO:0000256" key="2">
    <source>
        <dbReference type="ARBA" id="ARBA00022737"/>
    </source>
</evidence>
<dbReference type="Proteomes" id="UP001651158">
    <property type="component" value="Unassembled WGS sequence"/>
</dbReference>
<evidence type="ECO:0000313" key="7">
    <source>
        <dbReference type="Proteomes" id="UP001651158"/>
    </source>
</evidence>
<evidence type="ECO:0000256" key="5">
    <source>
        <dbReference type="ARBA" id="ARBA00045851"/>
    </source>
</evidence>
<comment type="subcellular location">
    <subcellularLocation>
        <location evidence="1">Cytoplasmic vesicle</location>
        <location evidence="1">Secretory vesicle</location>
        <location evidence="1">Acrosome</location>
    </subcellularLocation>
</comment>